<keyword evidence="3" id="KW-1185">Reference proteome</keyword>
<gene>
    <name evidence="2" type="ORF">DERYTH_LOCUS11966</name>
</gene>
<dbReference type="Proteomes" id="UP000789405">
    <property type="component" value="Unassembled WGS sequence"/>
</dbReference>
<keyword evidence="1" id="KW-0732">Signal</keyword>
<protein>
    <submittedName>
        <fullName evidence="2">7836_t:CDS:1</fullName>
    </submittedName>
</protein>
<name>A0A9N9ESD9_9GLOM</name>
<comment type="caution">
    <text evidence="2">The sequence shown here is derived from an EMBL/GenBank/DDBJ whole genome shotgun (WGS) entry which is preliminary data.</text>
</comment>
<proteinExistence type="predicted"/>
<evidence type="ECO:0000313" key="2">
    <source>
        <dbReference type="EMBL" id="CAG8683732.1"/>
    </source>
</evidence>
<evidence type="ECO:0000313" key="3">
    <source>
        <dbReference type="Proteomes" id="UP000789405"/>
    </source>
</evidence>
<evidence type="ECO:0000256" key="1">
    <source>
        <dbReference type="SAM" id="SignalP"/>
    </source>
</evidence>
<feature type="signal peptide" evidence="1">
    <location>
        <begin position="1"/>
        <end position="20"/>
    </location>
</feature>
<organism evidence="2 3">
    <name type="scientific">Dentiscutata erythropus</name>
    <dbReference type="NCBI Taxonomy" id="1348616"/>
    <lineage>
        <taxon>Eukaryota</taxon>
        <taxon>Fungi</taxon>
        <taxon>Fungi incertae sedis</taxon>
        <taxon>Mucoromycota</taxon>
        <taxon>Glomeromycotina</taxon>
        <taxon>Glomeromycetes</taxon>
        <taxon>Diversisporales</taxon>
        <taxon>Gigasporaceae</taxon>
        <taxon>Dentiscutata</taxon>
    </lineage>
</organism>
<dbReference type="AlphaFoldDB" id="A0A9N9ESD9"/>
<feature type="chain" id="PRO_5040289644" evidence="1">
    <location>
        <begin position="21"/>
        <end position="128"/>
    </location>
</feature>
<dbReference type="EMBL" id="CAJVPY010007650">
    <property type="protein sequence ID" value="CAG8683732.1"/>
    <property type="molecule type" value="Genomic_DNA"/>
</dbReference>
<accession>A0A9N9ESD9</accession>
<reference evidence="2" key="1">
    <citation type="submission" date="2021-06" db="EMBL/GenBank/DDBJ databases">
        <authorList>
            <person name="Kallberg Y."/>
            <person name="Tangrot J."/>
            <person name="Rosling A."/>
        </authorList>
    </citation>
    <scope>NUCLEOTIDE SEQUENCE</scope>
    <source>
        <strain evidence="2">MA453B</strain>
    </source>
</reference>
<dbReference type="OrthoDB" id="10390863at2759"/>
<sequence length="128" mass="14537">MLMNAKCFITLLIIVTLCKSGYNYNLRKSFIRFTKASTLNINCDNNNQKLNANSPSTIIATPVWPTTIPQPTHAEPAMNMSDHFRYDMKKSENYSEIAITLSGNIDIGNVSFYRSKDTYTISIPFTRL</sequence>